<dbReference type="EMBL" id="WWCJ01000003">
    <property type="protein sequence ID" value="MYN01533.1"/>
    <property type="molecule type" value="Genomic_DNA"/>
</dbReference>
<comment type="caution">
    <text evidence="1">The sequence shown here is derived from an EMBL/GenBank/DDBJ whole genome shotgun (WGS) entry which is preliminary data.</text>
</comment>
<protein>
    <submittedName>
        <fullName evidence="1">Uncharacterized protein</fullName>
    </submittedName>
</protein>
<proteinExistence type="predicted"/>
<accession>A0A6N9HEQ8</accession>
<dbReference type="AlphaFoldDB" id="A0A6N9HEQ8"/>
<evidence type="ECO:0000313" key="2">
    <source>
        <dbReference type="Proteomes" id="UP000448575"/>
    </source>
</evidence>
<keyword evidence="2" id="KW-1185">Reference proteome</keyword>
<sequence length="150" mass="16377">MEEAMSELKDLTTYSKDTPIGLPSVGGRAGVFVPTAEFDVSTSTTIRHGAGIVGFGNPDGTLTIYYEANRFDDSSLHKWENKARKAYDRMVMVAPTVSKAKLNAKYLEFVGYIDGSGITLKEPERVTEWLTQSNAQDTAPAGPVVLWGKK</sequence>
<name>A0A6N9HEQ8_9BURK</name>
<gene>
    <name evidence="1" type="ORF">GTP41_05415</name>
</gene>
<dbReference type="Proteomes" id="UP000448575">
    <property type="component" value="Unassembled WGS sequence"/>
</dbReference>
<reference evidence="1 2" key="1">
    <citation type="submission" date="2019-12" db="EMBL/GenBank/DDBJ databases">
        <title>Novel species isolated from a subtropical stream in China.</title>
        <authorList>
            <person name="Lu H."/>
        </authorList>
    </citation>
    <scope>NUCLEOTIDE SEQUENCE [LARGE SCALE GENOMIC DNA]</scope>
    <source>
        <strain evidence="1 2">DS3</strain>
    </source>
</reference>
<evidence type="ECO:0000313" key="1">
    <source>
        <dbReference type="EMBL" id="MYN01533.1"/>
    </source>
</evidence>
<organism evidence="1 2">
    <name type="scientific">Pseudoduganella guangdongensis</name>
    <dbReference type="NCBI Taxonomy" id="2692179"/>
    <lineage>
        <taxon>Bacteria</taxon>
        <taxon>Pseudomonadati</taxon>
        <taxon>Pseudomonadota</taxon>
        <taxon>Betaproteobacteria</taxon>
        <taxon>Burkholderiales</taxon>
        <taxon>Oxalobacteraceae</taxon>
        <taxon>Telluria group</taxon>
        <taxon>Pseudoduganella</taxon>
    </lineage>
</organism>